<accession>A0A7S0AED0</accession>
<evidence type="ECO:0000313" key="1">
    <source>
        <dbReference type="EMBL" id="CAD8360818.1"/>
    </source>
</evidence>
<dbReference type="Gene3D" id="1.20.120.520">
    <property type="entry name" value="nmb1532 protein domain like"/>
    <property type="match status" value="1"/>
</dbReference>
<proteinExistence type="predicted"/>
<organism evidence="1">
    <name type="scientific">Minutocellus polymorphus</name>
    <dbReference type="NCBI Taxonomy" id="265543"/>
    <lineage>
        <taxon>Eukaryota</taxon>
        <taxon>Sar</taxon>
        <taxon>Stramenopiles</taxon>
        <taxon>Ochrophyta</taxon>
        <taxon>Bacillariophyta</taxon>
        <taxon>Mediophyceae</taxon>
        <taxon>Cymatosirophycidae</taxon>
        <taxon>Cymatosirales</taxon>
        <taxon>Cymatosiraceae</taxon>
        <taxon>Minutocellus</taxon>
    </lineage>
</organism>
<reference evidence="1" key="1">
    <citation type="submission" date="2021-01" db="EMBL/GenBank/DDBJ databases">
        <authorList>
            <person name="Corre E."/>
            <person name="Pelletier E."/>
            <person name="Niang G."/>
            <person name="Scheremetjew M."/>
            <person name="Finn R."/>
            <person name="Kale V."/>
            <person name="Holt S."/>
            <person name="Cochrane G."/>
            <person name="Meng A."/>
            <person name="Brown T."/>
            <person name="Cohen L."/>
        </authorList>
    </citation>
    <scope>NUCLEOTIDE SEQUENCE</scope>
    <source>
        <strain evidence="1">CCMP3303</strain>
    </source>
</reference>
<dbReference type="EMBL" id="HBEJ01001917">
    <property type="protein sequence ID" value="CAD8360818.1"/>
    <property type="molecule type" value="Transcribed_RNA"/>
</dbReference>
<gene>
    <name evidence="1" type="ORF">MPOL1434_LOCUS1126</name>
</gene>
<name>A0A7S0AED0_9STRA</name>
<sequence length="261" mass="30013">MASINLSAAAVDAKKFPPDKAERWAGIPLDHDQWIFTHNALRREMRSMIEALDSMAGRLKSERNVPAWTAGVIGAWWERHLDHVIDHCEAEEKMYRPLLSTRFIWPKEVETIHNQLDFVRDKVSKAVSELSLDKASLSALRNSLFAYEKNMLAHFVVEEKTILPMMRAYFPPNPEISTLQRQMLENAPDNVMGALIYAMGPDRFRSEFMKERGIPFFVWHVAFKGRLAHYESDMVSKVKAIKTGVKPEDPPAKKSGWFRSN</sequence>
<protein>
    <recommendedName>
        <fullName evidence="2">Hemerythrin-like domain-containing protein</fullName>
    </recommendedName>
</protein>
<evidence type="ECO:0008006" key="2">
    <source>
        <dbReference type="Google" id="ProtNLM"/>
    </source>
</evidence>
<dbReference type="AlphaFoldDB" id="A0A7S0AED0"/>